<evidence type="ECO:0000256" key="6">
    <source>
        <dbReference type="ARBA" id="ARBA00047188"/>
    </source>
</evidence>
<keyword evidence="10" id="KW-1185">Reference proteome</keyword>
<keyword evidence="2" id="KW-0805">Transcription regulation</keyword>
<evidence type="ECO:0000256" key="2">
    <source>
        <dbReference type="ARBA" id="ARBA00023015"/>
    </source>
</evidence>
<dbReference type="InterPro" id="IPR036390">
    <property type="entry name" value="WH_DNA-bd_sf"/>
</dbReference>
<reference evidence="10" key="1">
    <citation type="journal article" date="2019" name="Int. J. Syst. Evol. Microbiol.">
        <title>The Global Catalogue of Microorganisms (GCM) 10K type strain sequencing project: providing services to taxonomists for standard genome sequencing and annotation.</title>
        <authorList>
            <consortium name="The Broad Institute Genomics Platform"/>
            <consortium name="The Broad Institute Genome Sequencing Center for Infectious Disease"/>
            <person name="Wu L."/>
            <person name="Ma J."/>
        </authorList>
    </citation>
    <scope>NUCLEOTIDE SEQUENCE [LARGE SCALE GENOMIC DNA]</scope>
    <source>
        <strain evidence="10">CCM 8896</strain>
    </source>
</reference>
<accession>A0ABW4J7M4</accession>
<evidence type="ECO:0000256" key="4">
    <source>
        <dbReference type="ARBA" id="ARBA00023163"/>
    </source>
</evidence>
<dbReference type="PRINTS" id="PR00598">
    <property type="entry name" value="HTHMARR"/>
</dbReference>
<evidence type="ECO:0000256" key="5">
    <source>
        <dbReference type="ARBA" id="ARBA00046337"/>
    </source>
</evidence>
<evidence type="ECO:0000256" key="7">
    <source>
        <dbReference type="ARBA" id="ARBA00047207"/>
    </source>
</evidence>
<keyword evidence="4" id="KW-0804">Transcription</keyword>
<dbReference type="Proteomes" id="UP001597267">
    <property type="component" value="Unassembled WGS sequence"/>
</dbReference>
<dbReference type="PROSITE" id="PS50995">
    <property type="entry name" value="HTH_MARR_2"/>
    <property type="match status" value="1"/>
</dbReference>
<dbReference type="Gene3D" id="1.10.10.10">
    <property type="entry name" value="Winged helix-like DNA-binding domain superfamily/Winged helix DNA-binding domain"/>
    <property type="match status" value="1"/>
</dbReference>
<comment type="subcellular location">
    <subcellularLocation>
        <location evidence="1">Cytoplasm</location>
    </subcellularLocation>
</comment>
<name>A0ABW4J7M4_9LACO</name>
<evidence type="ECO:0000259" key="8">
    <source>
        <dbReference type="PROSITE" id="PS50995"/>
    </source>
</evidence>
<dbReference type="RefSeq" id="WP_125715826.1">
    <property type="nucleotide sequence ID" value="NZ_JBHTOP010000022.1"/>
</dbReference>
<evidence type="ECO:0000313" key="10">
    <source>
        <dbReference type="Proteomes" id="UP001597267"/>
    </source>
</evidence>
<dbReference type="PANTHER" id="PTHR42756">
    <property type="entry name" value="TRANSCRIPTIONAL REGULATOR, MARR"/>
    <property type="match status" value="1"/>
</dbReference>
<dbReference type="Pfam" id="PF22381">
    <property type="entry name" value="Staph_reg_Sar_Rot"/>
    <property type="match status" value="1"/>
</dbReference>
<dbReference type="InterPro" id="IPR036388">
    <property type="entry name" value="WH-like_DNA-bd_sf"/>
</dbReference>
<dbReference type="SMART" id="SM00347">
    <property type="entry name" value="HTH_MARR"/>
    <property type="match status" value="1"/>
</dbReference>
<proteinExistence type="inferred from homology"/>
<dbReference type="InterPro" id="IPR055166">
    <property type="entry name" value="Transc_reg_Sar_Rot_HTH"/>
</dbReference>
<keyword evidence="3" id="KW-0238">DNA-binding</keyword>
<evidence type="ECO:0000313" key="9">
    <source>
        <dbReference type="EMBL" id="MFD1671923.1"/>
    </source>
</evidence>
<feature type="domain" description="HTH marR-type" evidence="8">
    <location>
        <begin position="1"/>
        <end position="141"/>
    </location>
</feature>
<comment type="similarity">
    <text evidence="5">Belongs to the SarZ family.</text>
</comment>
<dbReference type="EMBL" id="JBHTOP010000022">
    <property type="protein sequence ID" value="MFD1671923.1"/>
    <property type="molecule type" value="Genomic_DNA"/>
</dbReference>
<evidence type="ECO:0000256" key="1">
    <source>
        <dbReference type="ARBA" id="ARBA00004496"/>
    </source>
</evidence>
<gene>
    <name evidence="9" type="ORF">ACFQ5M_07445</name>
</gene>
<dbReference type="InterPro" id="IPR000835">
    <property type="entry name" value="HTH_MarR-typ"/>
</dbReference>
<comment type="caution">
    <text evidence="9">The sequence shown here is derived from an EMBL/GenBank/DDBJ whole genome shotgun (WGS) entry which is preliminary data.</text>
</comment>
<dbReference type="SUPFAM" id="SSF46785">
    <property type="entry name" value="Winged helix' DNA-binding domain"/>
    <property type="match status" value="1"/>
</dbReference>
<dbReference type="PANTHER" id="PTHR42756:SF1">
    <property type="entry name" value="TRANSCRIPTIONAL REPRESSOR OF EMRAB OPERON"/>
    <property type="match status" value="1"/>
</dbReference>
<organism evidence="9 10">
    <name type="scientific">Agrilactobacillus yilanensis</name>
    <dbReference type="NCBI Taxonomy" id="2485997"/>
    <lineage>
        <taxon>Bacteria</taxon>
        <taxon>Bacillati</taxon>
        <taxon>Bacillota</taxon>
        <taxon>Bacilli</taxon>
        <taxon>Lactobacillales</taxon>
        <taxon>Lactobacillaceae</taxon>
        <taxon>Agrilactobacillus</taxon>
    </lineage>
</organism>
<evidence type="ECO:0000256" key="3">
    <source>
        <dbReference type="ARBA" id="ARBA00023125"/>
    </source>
</evidence>
<protein>
    <recommendedName>
        <fullName evidence="6">HTH-type transcriptional regulator SarZ</fullName>
    </recommendedName>
    <alternativeName>
        <fullName evidence="7">Staphylococcal accessory regulator Z</fullName>
    </alternativeName>
</protein>
<sequence length="163" mass="19011">MDKEIYERINEKLVRGYRDISNIEEKELRKGPFHDLSIKELHTINAITMYHHKTSSQVSQEMRVTPGTLTAAINNLARKGYVQRLREKTDRRVIRLGLTRKGRSAYRLHDSFHRKMVMSFLDGFNKDEISLIEHAVDNLIEFLEDKNHAAKQGPSERDGMQSC</sequence>